<dbReference type="InterPro" id="IPR051461">
    <property type="entry name" value="UPF0750_membrane"/>
</dbReference>
<evidence type="ECO:0008006" key="9">
    <source>
        <dbReference type="Google" id="ProtNLM"/>
    </source>
</evidence>
<keyword evidence="8" id="KW-1185">Reference proteome</keyword>
<accession>A0A0M1NJG7</accession>
<evidence type="ECO:0000256" key="6">
    <source>
        <dbReference type="SAM" id="Phobius"/>
    </source>
</evidence>
<dbReference type="RefSeq" id="WP_054403922.1">
    <property type="nucleotide sequence ID" value="NZ_LIUT01000003.1"/>
</dbReference>
<gene>
    <name evidence="7" type="ORF">AM231_18155</name>
</gene>
<organism evidence="7 8">
    <name type="scientific">Paenibacillus solani</name>
    <dbReference type="NCBI Taxonomy" id="1705565"/>
    <lineage>
        <taxon>Bacteria</taxon>
        <taxon>Bacillati</taxon>
        <taxon>Bacillota</taxon>
        <taxon>Bacilli</taxon>
        <taxon>Bacillales</taxon>
        <taxon>Paenibacillaceae</taxon>
        <taxon>Paenibacillus</taxon>
    </lineage>
</organism>
<dbReference type="EMBL" id="LIUT01000003">
    <property type="protein sequence ID" value="KOR82267.1"/>
    <property type="molecule type" value="Genomic_DNA"/>
</dbReference>
<feature type="transmembrane region" description="Helical" evidence="6">
    <location>
        <begin position="144"/>
        <end position="166"/>
    </location>
</feature>
<evidence type="ECO:0000256" key="3">
    <source>
        <dbReference type="ARBA" id="ARBA00022692"/>
    </source>
</evidence>
<dbReference type="PATRIC" id="fig|1705565.3.peg.5574"/>
<feature type="transmembrane region" description="Helical" evidence="6">
    <location>
        <begin position="38"/>
        <end position="65"/>
    </location>
</feature>
<dbReference type="OrthoDB" id="2602718at2"/>
<feature type="transmembrane region" description="Helical" evidence="6">
    <location>
        <begin position="72"/>
        <end position="93"/>
    </location>
</feature>
<evidence type="ECO:0000313" key="7">
    <source>
        <dbReference type="EMBL" id="KOR82267.1"/>
    </source>
</evidence>
<reference evidence="8" key="1">
    <citation type="submission" date="2015-08" db="EMBL/GenBank/DDBJ databases">
        <title>Genome sequencing project for genomic taxonomy and phylogenomics of Bacillus-like bacteria.</title>
        <authorList>
            <person name="Liu B."/>
            <person name="Wang J."/>
            <person name="Zhu Y."/>
            <person name="Liu G."/>
            <person name="Chen Q."/>
            <person name="Chen Z."/>
            <person name="Lan J."/>
            <person name="Che J."/>
            <person name="Ge C."/>
            <person name="Shi H."/>
            <person name="Pan Z."/>
            <person name="Liu X."/>
        </authorList>
    </citation>
    <scope>NUCLEOTIDE SEQUENCE [LARGE SCALE GENOMIC DNA]</scope>
    <source>
        <strain evidence="8">FJAT-22460</strain>
    </source>
</reference>
<dbReference type="PANTHER" id="PTHR33545">
    <property type="entry name" value="UPF0750 MEMBRANE PROTEIN YITT-RELATED"/>
    <property type="match status" value="1"/>
</dbReference>
<keyword evidence="4 6" id="KW-1133">Transmembrane helix</keyword>
<dbReference type="PANTHER" id="PTHR33545:SF5">
    <property type="entry name" value="UPF0750 MEMBRANE PROTEIN YITT"/>
    <property type="match status" value="1"/>
</dbReference>
<feature type="transmembrane region" description="Helical" evidence="6">
    <location>
        <begin position="7"/>
        <end position="26"/>
    </location>
</feature>
<keyword evidence="5 6" id="KW-0472">Membrane</keyword>
<dbReference type="InterPro" id="IPR003740">
    <property type="entry name" value="YitT"/>
</dbReference>
<keyword evidence="3 6" id="KW-0812">Transmembrane</keyword>
<keyword evidence="2" id="KW-1003">Cell membrane</keyword>
<comment type="subcellular location">
    <subcellularLocation>
        <location evidence="1">Cell membrane</location>
        <topology evidence="1">Multi-pass membrane protein</topology>
    </subcellularLocation>
</comment>
<evidence type="ECO:0000256" key="5">
    <source>
        <dbReference type="ARBA" id="ARBA00023136"/>
    </source>
</evidence>
<dbReference type="GO" id="GO:0005886">
    <property type="term" value="C:plasma membrane"/>
    <property type="evidence" value="ECO:0007669"/>
    <property type="project" value="UniProtKB-SubCell"/>
</dbReference>
<evidence type="ECO:0000256" key="2">
    <source>
        <dbReference type="ARBA" id="ARBA00022475"/>
    </source>
</evidence>
<name>A0A0M1NJG7_9BACL</name>
<proteinExistence type="predicted"/>
<evidence type="ECO:0000256" key="1">
    <source>
        <dbReference type="ARBA" id="ARBA00004651"/>
    </source>
</evidence>
<protein>
    <recommendedName>
        <fullName evidence="9">YitT family protein</fullName>
    </recommendedName>
</protein>
<dbReference type="Proteomes" id="UP000036932">
    <property type="component" value="Unassembled WGS sequence"/>
</dbReference>
<feature type="transmembrane region" description="Helical" evidence="6">
    <location>
        <begin position="172"/>
        <end position="190"/>
    </location>
</feature>
<evidence type="ECO:0000313" key="8">
    <source>
        <dbReference type="Proteomes" id="UP000036932"/>
    </source>
</evidence>
<dbReference type="AlphaFoldDB" id="A0A0M1NJG7"/>
<sequence length="201" mass="21566">MLSLRKHVIIVIGSLLISIGTNFFLVPHKILDGGVIGIALIANYVFDLHIGFVIVLCGIPMFIAAWVLNREIFYNSLSGMLISSFMIDLLSPLRREAAQILATNILFSAPIGGALIGIGLGFMLRNDASTGGTDLLAHFLAKYVPLNVGLIILFMDAMIIGVGGILLSGSTFMYSLLTIFAGGVTTGICTHKYSSPRKKIH</sequence>
<dbReference type="Pfam" id="PF02588">
    <property type="entry name" value="YitT_membrane"/>
    <property type="match status" value="1"/>
</dbReference>
<comment type="caution">
    <text evidence="7">The sequence shown here is derived from an EMBL/GenBank/DDBJ whole genome shotgun (WGS) entry which is preliminary data.</text>
</comment>
<feature type="transmembrane region" description="Helical" evidence="6">
    <location>
        <begin position="105"/>
        <end position="124"/>
    </location>
</feature>
<evidence type="ECO:0000256" key="4">
    <source>
        <dbReference type="ARBA" id="ARBA00022989"/>
    </source>
</evidence>